<keyword evidence="2" id="KW-0812">Transmembrane</keyword>
<gene>
    <name evidence="3" type="ORF">C8F04DRAFT_1236217</name>
</gene>
<evidence type="ECO:0000313" key="4">
    <source>
        <dbReference type="Proteomes" id="UP001218188"/>
    </source>
</evidence>
<name>A0AAD6SRK3_9AGAR</name>
<protein>
    <submittedName>
        <fullName evidence="3">Uncharacterized protein</fullName>
    </submittedName>
</protein>
<keyword evidence="2" id="KW-1133">Transmembrane helix</keyword>
<keyword evidence="2" id="KW-0472">Membrane</keyword>
<comment type="caution">
    <text evidence="3">The sequence shown here is derived from an EMBL/GenBank/DDBJ whole genome shotgun (WGS) entry which is preliminary data.</text>
</comment>
<dbReference type="AlphaFoldDB" id="A0AAD6SRK3"/>
<evidence type="ECO:0000256" key="1">
    <source>
        <dbReference type="SAM" id="MobiDB-lite"/>
    </source>
</evidence>
<feature type="compositionally biased region" description="Basic and acidic residues" evidence="1">
    <location>
        <begin position="159"/>
        <end position="169"/>
    </location>
</feature>
<feature type="region of interest" description="Disordered" evidence="1">
    <location>
        <begin position="157"/>
        <end position="179"/>
    </location>
</feature>
<proteinExistence type="predicted"/>
<keyword evidence="4" id="KW-1185">Reference proteome</keyword>
<organism evidence="3 4">
    <name type="scientific">Mycena alexandri</name>
    <dbReference type="NCBI Taxonomy" id="1745969"/>
    <lineage>
        <taxon>Eukaryota</taxon>
        <taxon>Fungi</taxon>
        <taxon>Dikarya</taxon>
        <taxon>Basidiomycota</taxon>
        <taxon>Agaricomycotina</taxon>
        <taxon>Agaricomycetes</taxon>
        <taxon>Agaricomycetidae</taxon>
        <taxon>Agaricales</taxon>
        <taxon>Marasmiineae</taxon>
        <taxon>Mycenaceae</taxon>
        <taxon>Mycena</taxon>
    </lineage>
</organism>
<sequence length="179" mass="19586">MVAPGTLYLYWVLPIVFLPSAATYVIFSRLPKLQVNETALGWLPRPIFYGSPGTAHFIRAAHPPLDAMGHNRKIIRDEMLNILVAGRDTGIYQCPLDVRSSKKATTWPTPSGRPLYIPAATSFFSCISELIFGVRRDGMLFAGSLEVGGANAENYAGIEGRDLPSKPSDEPMGEDIFAD</sequence>
<evidence type="ECO:0000313" key="3">
    <source>
        <dbReference type="EMBL" id="KAJ7031195.1"/>
    </source>
</evidence>
<reference evidence="3" key="1">
    <citation type="submission" date="2023-03" db="EMBL/GenBank/DDBJ databases">
        <title>Massive genome expansion in bonnet fungi (Mycena s.s.) driven by repeated elements and novel gene families across ecological guilds.</title>
        <authorList>
            <consortium name="Lawrence Berkeley National Laboratory"/>
            <person name="Harder C.B."/>
            <person name="Miyauchi S."/>
            <person name="Viragh M."/>
            <person name="Kuo A."/>
            <person name="Thoen E."/>
            <person name="Andreopoulos B."/>
            <person name="Lu D."/>
            <person name="Skrede I."/>
            <person name="Drula E."/>
            <person name="Henrissat B."/>
            <person name="Morin E."/>
            <person name="Kohler A."/>
            <person name="Barry K."/>
            <person name="LaButti K."/>
            <person name="Morin E."/>
            <person name="Salamov A."/>
            <person name="Lipzen A."/>
            <person name="Mereny Z."/>
            <person name="Hegedus B."/>
            <person name="Baldrian P."/>
            <person name="Stursova M."/>
            <person name="Weitz H."/>
            <person name="Taylor A."/>
            <person name="Grigoriev I.V."/>
            <person name="Nagy L.G."/>
            <person name="Martin F."/>
            <person name="Kauserud H."/>
        </authorList>
    </citation>
    <scope>NUCLEOTIDE SEQUENCE</scope>
    <source>
        <strain evidence="3">CBHHK200</strain>
    </source>
</reference>
<accession>A0AAD6SRK3</accession>
<evidence type="ECO:0000256" key="2">
    <source>
        <dbReference type="SAM" id="Phobius"/>
    </source>
</evidence>
<dbReference type="Proteomes" id="UP001218188">
    <property type="component" value="Unassembled WGS sequence"/>
</dbReference>
<dbReference type="EMBL" id="JARJCM010000084">
    <property type="protein sequence ID" value="KAJ7031195.1"/>
    <property type="molecule type" value="Genomic_DNA"/>
</dbReference>
<feature type="transmembrane region" description="Helical" evidence="2">
    <location>
        <begin position="7"/>
        <end position="27"/>
    </location>
</feature>